<reference evidence="2 3" key="1">
    <citation type="submission" date="2019-09" db="EMBL/GenBank/DDBJ databases">
        <title>Draft genome of the ectomycorrhizal ascomycete Sphaerosporella brunnea.</title>
        <authorList>
            <consortium name="DOE Joint Genome Institute"/>
            <person name="Benucci G.M."/>
            <person name="Marozzi G."/>
            <person name="Antonielli L."/>
            <person name="Sanchez S."/>
            <person name="Marco P."/>
            <person name="Wang X."/>
            <person name="Falini L.B."/>
            <person name="Barry K."/>
            <person name="Haridas S."/>
            <person name="Lipzen A."/>
            <person name="Labutti K."/>
            <person name="Grigoriev I.V."/>
            <person name="Murat C."/>
            <person name="Martin F."/>
            <person name="Albertini E."/>
            <person name="Donnini D."/>
            <person name="Bonito G."/>
        </authorList>
    </citation>
    <scope>NUCLEOTIDE SEQUENCE [LARGE SCALE GENOMIC DNA]</scope>
    <source>
        <strain evidence="2 3">Sb_GMNB300</strain>
    </source>
</reference>
<evidence type="ECO:0000313" key="3">
    <source>
        <dbReference type="Proteomes" id="UP000326924"/>
    </source>
</evidence>
<feature type="compositionally biased region" description="Basic and acidic residues" evidence="1">
    <location>
        <begin position="71"/>
        <end position="87"/>
    </location>
</feature>
<comment type="caution">
    <text evidence="2">The sequence shown here is derived from an EMBL/GenBank/DDBJ whole genome shotgun (WGS) entry which is preliminary data.</text>
</comment>
<proteinExistence type="predicted"/>
<keyword evidence="3" id="KW-1185">Reference proteome</keyword>
<evidence type="ECO:0000313" key="2">
    <source>
        <dbReference type="EMBL" id="KAA8910159.1"/>
    </source>
</evidence>
<dbReference type="EMBL" id="VXIS01000049">
    <property type="protein sequence ID" value="KAA8910159.1"/>
    <property type="molecule type" value="Genomic_DNA"/>
</dbReference>
<evidence type="ECO:0000256" key="1">
    <source>
        <dbReference type="SAM" id="MobiDB-lite"/>
    </source>
</evidence>
<dbReference type="InParanoid" id="A0A5J5F2K9"/>
<accession>A0A5J5F2K9</accession>
<feature type="region of interest" description="Disordered" evidence="1">
    <location>
        <begin position="66"/>
        <end position="87"/>
    </location>
</feature>
<organism evidence="2 3">
    <name type="scientific">Sphaerosporella brunnea</name>
    <dbReference type="NCBI Taxonomy" id="1250544"/>
    <lineage>
        <taxon>Eukaryota</taxon>
        <taxon>Fungi</taxon>
        <taxon>Dikarya</taxon>
        <taxon>Ascomycota</taxon>
        <taxon>Pezizomycotina</taxon>
        <taxon>Pezizomycetes</taxon>
        <taxon>Pezizales</taxon>
        <taxon>Pyronemataceae</taxon>
        <taxon>Sphaerosporella</taxon>
    </lineage>
</organism>
<name>A0A5J5F2K9_9PEZI</name>
<protein>
    <submittedName>
        <fullName evidence="2">Uncharacterized protein</fullName>
    </submittedName>
</protein>
<dbReference type="AlphaFoldDB" id="A0A5J5F2K9"/>
<dbReference type="Proteomes" id="UP000326924">
    <property type="component" value="Unassembled WGS sequence"/>
</dbReference>
<gene>
    <name evidence="2" type="ORF">FN846DRAFT_888554</name>
</gene>
<sequence>MQAPTGPARPSNYLALFKEHKNPKKTSNCAPNDLQSLYPTTTADSISAARVSKSLNMRSTLSICEPGPYTRDSRAPHFRKWDPNGDRGLETYTEQNYMPTALHVPMMLQNSPVPMSRYELNGIKLSTDNV</sequence>